<proteinExistence type="predicted"/>
<reference evidence="4" key="1">
    <citation type="journal article" date="2019" name="Int. J. Syst. Evol. Microbiol.">
        <title>The Global Catalogue of Microorganisms (GCM) 10K type strain sequencing project: providing services to taxonomists for standard genome sequencing and annotation.</title>
        <authorList>
            <consortium name="The Broad Institute Genomics Platform"/>
            <consortium name="The Broad Institute Genome Sequencing Center for Infectious Disease"/>
            <person name="Wu L."/>
            <person name="Ma J."/>
        </authorList>
    </citation>
    <scope>NUCLEOTIDE SEQUENCE [LARGE SCALE GENOMIC DNA]</scope>
    <source>
        <strain evidence="4">CGMCC 1.16455</strain>
    </source>
</reference>
<evidence type="ECO:0000313" key="3">
    <source>
        <dbReference type="EMBL" id="MFC5296142.1"/>
    </source>
</evidence>
<dbReference type="EMBL" id="JBHSLN010000004">
    <property type="protein sequence ID" value="MFC5296142.1"/>
    <property type="molecule type" value="Genomic_DNA"/>
</dbReference>
<organism evidence="3 4">
    <name type="scientific">Brachybacterium tyrofermentans</name>
    <dbReference type="NCBI Taxonomy" id="47848"/>
    <lineage>
        <taxon>Bacteria</taxon>
        <taxon>Bacillati</taxon>
        <taxon>Actinomycetota</taxon>
        <taxon>Actinomycetes</taxon>
        <taxon>Micrococcales</taxon>
        <taxon>Dermabacteraceae</taxon>
        <taxon>Brachybacterium</taxon>
    </lineage>
</organism>
<evidence type="ECO:0000313" key="4">
    <source>
        <dbReference type="Proteomes" id="UP001595937"/>
    </source>
</evidence>
<keyword evidence="2" id="KW-1133">Transmembrane helix</keyword>
<sequence length="151" mass="15941">MPIDSQTPGSGASRRAGERPADADDPGPRTRPTVAALLGVEALMLAAAATYCFLLVPAGEIPSKLLTGLGIFLLVFALGAALAARSILVRGRFGLGYGITWQLFQALVGVNMLRGTLYWQGALALVLAVVLFLLLLRLVRSTPLPESVRRS</sequence>
<feature type="region of interest" description="Disordered" evidence="1">
    <location>
        <begin position="1"/>
        <end position="29"/>
    </location>
</feature>
<feature type="transmembrane region" description="Helical" evidence="2">
    <location>
        <begin position="68"/>
        <end position="88"/>
    </location>
</feature>
<name>A0ABW0F9Q0_9MICO</name>
<accession>A0ABW0F9Q0</accession>
<dbReference type="Proteomes" id="UP001595937">
    <property type="component" value="Unassembled WGS sequence"/>
</dbReference>
<gene>
    <name evidence="3" type="ORF">ACFPK8_01305</name>
</gene>
<dbReference type="GeneID" id="303296017"/>
<feature type="transmembrane region" description="Helical" evidence="2">
    <location>
        <begin position="117"/>
        <end position="139"/>
    </location>
</feature>
<feature type="compositionally biased region" description="Polar residues" evidence="1">
    <location>
        <begin position="1"/>
        <end position="10"/>
    </location>
</feature>
<evidence type="ECO:0000256" key="1">
    <source>
        <dbReference type="SAM" id="MobiDB-lite"/>
    </source>
</evidence>
<dbReference type="RefSeq" id="WP_193117377.1">
    <property type="nucleotide sequence ID" value="NZ_BAAAIR010000007.1"/>
</dbReference>
<feature type="transmembrane region" description="Helical" evidence="2">
    <location>
        <begin position="34"/>
        <end position="56"/>
    </location>
</feature>
<protein>
    <recommendedName>
        <fullName evidence="5">Integral membrane protein</fullName>
    </recommendedName>
</protein>
<keyword evidence="2" id="KW-0472">Membrane</keyword>
<keyword evidence="2" id="KW-0812">Transmembrane</keyword>
<evidence type="ECO:0000256" key="2">
    <source>
        <dbReference type="SAM" id="Phobius"/>
    </source>
</evidence>
<comment type="caution">
    <text evidence="3">The sequence shown here is derived from an EMBL/GenBank/DDBJ whole genome shotgun (WGS) entry which is preliminary data.</text>
</comment>
<keyword evidence="4" id="KW-1185">Reference proteome</keyword>
<feature type="compositionally biased region" description="Basic and acidic residues" evidence="1">
    <location>
        <begin position="15"/>
        <end position="28"/>
    </location>
</feature>
<evidence type="ECO:0008006" key="5">
    <source>
        <dbReference type="Google" id="ProtNLM"/>
    </source>
</evidence>